<feature type="compositionally biased region" description="Basic residues" evidence="1">
    <location>
        <begin position="110"/>
        <end position="119"/>
    </location>
</feature>
<feature type="compositionally biased region" description="Basic and acidic residues" evidence="1">
    <location>
        <begin position="20"/>
        <end position="30"/>
    </location>
</feature>
<dbReference type="EMBL" id="BKCJ010254542">
    <property type="protein sequence ID" value="GEZ22723.1"/>
    <property type="molecule type" value="Genomic_DNA"/>
</dbReference>
<sequence length="267" mass="31193">MKVVRKSNKRKHVSESDSFSSKEEKVLKKDYKGKKKNATSESDSESRNERAKNRGKKMKVVRKSNKRKHVSESDSFSSKEEKVLKVKKNSKKKKKQVYDSSSSFKEEKPLKKKKKHAKKGKDAQKKKEKPPTSARIKKEKYLSRFQILRSRTVPYTLPSRLARFVVTAFTVSTYEFMLEKGIIRVTPEKLHEILKVPLGGTSIFHLPERHLDDDFVKMWFKQFDPKPLKDICATDIAENLIKEKLKIIYDEKAELEDLLRKANTQFS</sequence>
<evidence type="ECO:0000313" key="2">
    <source>
        <dbReference type="EMBL" id="GEZ22723.1"/>
    </source>
</evidence>
<dbReference type="GO" id="GO:0006508">
    <property type="term" value="P:proteolysis"/>
    <property type="evidence" value="ECO:0007669"/>
    <property type="project" value="UniProtKB-KW"/>
</dbReference>
<name>A0A699I7J8_TANCI</name>
<keyword evidence="2" id="KW-0378">Hydrolase</keyword>
<comment type="caution">
    <text evidence="2">The sequence shown here is derived from an EMBL/GenBank/DDBJ whole genome shotgun (WGS) entry which is preliminary data.</text>
</comment>
<dbReference type="GO" id="GO:0008233">
    <property type="term" value="F:peptidase activity"/>
    <property type="evidence" value="ECO:0007669"/>
    <property type="project" value="UniProtKB-KW"/>
</dbReference>
<feature type="compositionally biased region" description="Basic residues" evidence="1">
    <location>
        <begin position="85"/>
        <end position="95"/>
    </location>
</feature>
<organism evidence="2">
    <name type="scientific">Tanacetum cinerariifolium</name>
    <name type="common">Dalmatian daisy</name>
    <name type="synonym">Chrysanthemum cinerariifolium</name>
    <dbReference type="NCBI Taxonomy" id="118510"/>
    <lineage>
        <taxon>Eukaryota</taxon>
        <taxon>Viridiplantae</taxon>
        <taxon>Streptophyta</taxon>
        <taxon>Embryophyta</taxon>
        <taxon>Tracheophyta</taxon>
        <taxon>Spermatophyta</taxon>
        <taxon>Magnoliopsida</taxon>
        <taxon>eudicotyledons</taxon>
        <taxon>Gunneridae</taxon>
        <taxon>Pentapetalae</taxon>
        <taxon>asterids</taxon>
        <taxon>campanulids</taxon>
        <taxon>Asterales</taxon>
        <taxon>Asteraceae</taxon>
        <taxon>Asteroideae</taxon>
        <taxon>Anthemideae</taxon>
        <taxon>Anthemidinae</taxon>
        <taxon>Tanacetum</taxon>
    </lineage>
</organism>
<protein>
    <submittedName>
        <fullName evidence="2">Ubiquitin-specific protease 13</fullName>
    </submittedName>
</protein>
<dbReference type="AlphaFoldDB" id="A0A699I7J8"/>
<feature type="compositionally biased region" description="Basic residues" evidence="1">
    <location>
        <begin position="1"/>
        <end position="12"/>
    </location>
</feature>
<reference evidence="2" key="1">
    <citation type="journal article" date="2019" name="Sci. Rep.">
        <title>Draft genome of Tanacetum cinerariifolium, the natural source of mosquito coil.</title>
        <authorList>
            <person name="Yamashiro T."/>
            <person name="Shiraishi A."/>
            <person name="Satake H."/>
            <person name="Nakayama K."/>
        </authorList>
    </citation>
    <scope>NUCLEOTIDE SEQUENCE</scope>
</reference>
<feature type="compositionally biased region" description="Basic residues" evidence="1">
    <location>
        <begin position="53"/>
        <end position="69"/>
    </location>
</feature>
<gene>
    <name evidence="2" type="ORF">Tci_494696</name>
</gene>
<accession>A0A699I7J8</accession>
<feature type="region of interest" description="Disordered" evidence="1">
    <location>
        <begin position="1"/>
        <end position="135"/>
    </location>
</feature>
<keyword evidence="2" id="KW-0645">Protease</keyword>
<proteinExistence type="predicted"/>
<evidence type="ECO:0000256" key="1">
    <source>
        <dbReference type="SAM" id="MobiDB-lite"/>
    </source>
</evidence>